<feature type="signal peptide" evidence="1">
    <location>
        <begin position="1"/>
        <end position="17"/>
    </location>
</feature>
<evidence type="ECO:0000256" key="1">
    <source>
        <dbReference type="SAM" id="SignalP"/>
    </source>
</evidence>
<feature type="chain" id="PRO_5035443133" description="Hydrophobin" evidence="1">
    <location>
        <begin position="18"/>
        <end position="101"/>
    </location>
</feature>
<organism evidence="2 3">
    <name type="scientific">Elsinoe batatas</name>
    <dbReference type="NCBI Taxonomy" id="2601811"/>
    <lineage>
        <taxon>Eukaryota</taxon>
        <taxon>Fungi</taxon>
        <taxon>Dikarya</taxon>
        <taxon>Ascomycota</taxon>
        <taxon>Pezizomycotina</taxon>
        <taxon>Dothideomycetes</taxon>
        <taxon>Dothideomycetidae</taxon>
        <taxon>Myriangiales</taxon>
        <taxon>Elsinoaceae</taxon>
        <taxon>Elsinoe</taxon>
    </lineage>
</organism>
<comment type="caution">
    <text evidence="2">The sequence shown here is derived from an EMBL/GenBank/DDBJ whole genome shotgun (WGS) entry which is preliminary data.</text>
</comment>
<sequence>MQFTYIVTMALATLAAATPMEKRTDKNTPTNEVANQCSASQKLACCNQRGGLLSLNCISLGLVTLPIGQTCSGSDNTVACCNTNQLGLINLNLSCLPINIL</sequence>
<accession>A0A8K0KX64</accession>
<evidence type="ECO:0008006" key="4">
    <source>
        <dbReference type="Google" id="ProtNLM"/>
    </source>
</evidence>
<dbReference type="AlphaFoldDB" id="A0A8K0KX64"/>
<name>A0A8K0KX64_9PEZI</name>
<keyword evidence="1" id="KW-0732">Signal</keyword>
<dbReference type="OrthoDB" id="3643544at2759"/>
<gene>
    <name evidence="2" type="ORF">KVT40_006671</name>
</gene>
<evidence type="ECO:0000313" key="2">
    <source>
        <dbReference type="EMBL" id="KAG8624920.1"/>
    </source>
</evidence>
<keyword evidence="3" id="KW-1185">Reference proteome</keyword>
<dbReference type="EMBL" id="JAESVG020000008">
    <property type="protein sequence ID" value="KAG8624920.1"/>
    <property type="molecule type" value="Genomic_DNA"/>
</dbReference>
<reference evidence="2" key="1">
    <citation type="submission" date="2021-07" db="EMBL/GenBank/DDBJ databases">
        <title>Elsinoe batatas strain:CRI-CJ2 Genome sequencing and assembly.</title>
        <authorList>
            <person name="Huang L."/>
        </authorList>
    </citation>
    <scope>NUCLEOTIDE SEQUENCE</scope>
    <source>
        <strain evidence="2">CRI-CJ2</strain>
    </source>
</reference>
<proteinExistence type="predicted"/>
<dbReference type="Proteomes" id="UP000809789">
    <property type="component" value="Unassembled WGS sequence"/>
</dbReference>
<evidence type="ECO:0000313" key="3">
    <source>
        <dbReference type="Proteomes" id="UP000809789"/>
    </source>
</evidence>
<protein>
    <recommendedName>
        <fullName evidence="4">Hydrophobin</fullName>
    </recommendedName>
</protein>